<feature type="region of interest" description="Disordered" evidence="1">
    <location>
        <begin position="1"/>
        <end position="131"/>
    </location>
</feature>
<accession>A0AAV7QTI9</accession>
<proteinExistence type="predicted"/>
<protein>
    <submittedName>
        <fullName evidence="2">Uncharacterized protein</fullName>
    </submittedName>
</protein>
<name>A0AAV7QTI9_PLEWA</name>
<evidence type="ECO:0000313" key="3">
    <source>
        <dbReference type="Proteomes" id="UP001066276"/>
    </source>
</evidence>
<organism evidence="2 3">
    <name type="scientific">Pleurodeles waltl</name>
    <name type="common">Iberian ribbed newt</name>
    <dbReference type="NCBI Taxonomy" id="8319"/>
    <lineage>
        <taxon>Eukaryota</taxon>
        <taxon>Metazoa</taxon>
        <taxon>Chordata</taxon>
        <taxon>Craniata</taxon>
        <taxon>Vertebrata</taxon>
        <taxon>Euteleostomi</taxon>
        <taxon>Amphibia</taxon>
        <taxon>Batrachia</taxon>
        <taxon>Caudata</taxon>
        <taxon>Salamandroidea</taxon>
        <taxon>Salamandridae</taxon>
        <taxon>Pleurodelinae</taxon>
        <taxon>Pleurodeles</taxon>
    </lineage>
</organism>
<sequence length="131" mass="13595">MRLLRTATDPPDVVAQADPAAPNPEGDGPSTNPLRLPGAEGQSQQLHALSGIKPETATRRGSNVEGSHRKSPENTAEKTTTGNTPERSREANSTAGGAGQRHGDLQSSTSGGGGTQRVFRPRFRSVAFPGA</sequence>
<evidence type="ECO:0000313" key="2">
    <source>
        <dbReference type="EMBL" id="KAJ1143094.1"/>
    </source>
</evidence>
<feature type="compositionally biased region" description="Polar residues" evidence="1">
    <location>
        <begin position="77"/>
        <end position="95"/>
    </location>
</feature>
<evidence type="ECO:0000256" key="1">
    <source>
        <dbReference type="SAM" id="MobiDB-lite"/>
    </source>
</evidence>
<feature type="compositionally biased region" description="Basic and acidic residues" evidence="1">
    <location>
        <begin position="66"/>
        <end position="76"/>
    </location>
</feature>
<gene>
    <name evidence="2" type="ORF">NDU88_009405</name>
</gene>
<reference evidence="2" key="1">
    <citation type="journal article" date="2022" name="bioRxiv">
        <title>Sequencing and chromosome-scale assembly of the giantPleurodeles waltlgenome.</title>
        <authorList>
            <person name="Brown T."/>
            <person name="Elewa A."/>
            <person name="Iarovenko S."/>
            <person name="Subramanian E."/>
            <person name="Araus A.J."/>
            <person name="Petzold A."/>
            <person name="Susuki M."/>
            <person name="Suzuki K.-i.T."/>
            <person name="Hayashi T."/>
            <person name="Toyoda A."/>
            <person name="Oliveira C."/>
            <person name="Osipova E."/>
            <person name="Leigh N.D."/>
            <person name="Simon A."/>
            <person name="Yun M.H."/>
        </authorList>
    </citation>
    <scope>NUCLEOTIDE SEQUENCE</scope>
    <source>
        <strain evidence="2">20211129_DDA</strain>
        <tissue evidence="2">Liver</tissue>
    </source>
</reference>
<dbReference type="Proteomes" id="UP001066276">
    <property type="component" value="Chromosome 6"/>
</dbReference>
<dbReference type="EMBL" id="JANPWB010000010">
    <property type="protein sequence ID" value="KAJ1143094.1"/>
    <property type="molecule type" value="Genomic_DNA"/>
</dbReference>
<comment type="caution">
    <text evidence="2">The sequence shown here is derived from an EMBL/GenBank/DDBJ whole genome shotgun (WGS) entry which is preliminary data.</text>
</comment>
<dbReference type="AlphaFoldDB" id="A0AAV7QTI9"/>
<keyword evidence="3" id="KW-1185">Reference proteome</keyword>
<feature type="compositionally biased region" description="Low complexity" evidence="1">
    <location>
        <begin position="7"/>
        <end position="24"/>
    </location>
</feature>